<proteinExistence type="predicted"/>
<dbReference type="GO" id="GO:0006487">
    <property type="term" value="P:protein N-linked glycosylation"/>
    <property type="evidence" value="ECO:0007669"/>
    <property type="project" value="TreeGrafter"/>
</dbReference>
<evidence type="ECO:0000313" key="3">
    <source>
        <dbReference type="EMBL" id="AFJ63426.1"/>
    </source>
</evidence>
<dbReference type="GO" id="GO:0097367">
    <property type="term" value="F:carbohydrate derivative binding"/>
    <property type="evidence" value="ECO:0007669"/>
    <property type="project" value="InterPro"/>
</dbReference>
<dbReference type="InterPro" id="IPR035490">
    <property type="entry name" value="GlmS/FrlB_SIS"/>
</dbReference>
<dbReference type="Pfam" id="PF01380">
    <property type="entry name" value="SIS"/>
    <property type="match status" value="1"/>
</dbReference>
<dbReference type="PANTHER" id="PTHR10937:SF14">
    <property type="entry name" value="FRUCTOSELYSINE 6-PHOSPHATE DEGLYCASE"/>
    <property type="match status" value="1"/>
</dbReference>
<dbReference type="CDD" id="cd05009">
    <property type="entry name" value="SIS_GlmS_GlmD_2"/>
    <property type="match status" value="1"/>
</dbReference>
<gene>
    <name evidence="3" type="primary">yurP</name>
    <name evidence="3" type="ORF">MUS_3555</name>
</gene>
<dbReference type="PIRSF" id="PIRSF009290">
    <property type="entry name" value="FrlB"/>
    <property type="match status" value="1"/>
</dbReference>
<dbReference type="SUPFAM" id="SSF53697">
    <property type="entry name" value="SIS domain"/>
    <property type="match status" value="1"/>
</dbReference>
<dbReference type="EC" id="3.5.-.-" evidence="1"/>
<reference evidence="3 4" key="1">
    <citation type="journal article" date="2012" name="J. Biotechnol.">
        <title>Genome sequence of the plant growth promoting strain Bacillus amyloliquefaciens subsp. plantarum B9601-Y2 and expression of mersacidin and other secondary metabolites.</title>
        <authorList>
            <person name="He P."/>
            <person name="Hao K."/>
            <person name="Blom J."/>
            <person name="Ruckert C."/>
            <person name="Vater J."/>
            <person name="Mao Z."/>
            <person name="Wu Y."/>
            <person name="Hou M."/>
            <person name="He P."/>
            <person name="He Y."/>
            <person name="Borriss R."/>
        </authorList>
    </citation>
    <scope>NUCLEOTIDE SEQUENCE [LARGE SCALE GENOMIC DNA]</scope>
    <source>
        <strain evidence="3">Y2</strain>
    </source>
</reference>
<keyword evidence="1 3" id="KW-0378">Hydrolase</keyword>
<dbReference type="GO" id="GO:0004360">
    <property type="term" value="F:glutamine-fructose-6-phosphate transaminase (isomerizing) activity"/>
    <property type="evidence" value="ECO:0007669"/>
    <property type="project" value="TreeGrafter"/>
</dbReference>
<dbReference type="CDD" id="cd05710">
    <property type="entry name" value="SIS_1"/>
    <property type="match status" value="1"/>
</dbReference>
<sequence length="331" mass="36969">MKDLSQTAAQVNHKVQAFLDDLKGKTIDHVFFVACGGSSAIMYPSKYVFDREAKAISSDLYSSNEFIQRNPVQLGENSLVILCSHSGNTPETVKAAGFARKKGALTIAMTYEPDSPLAKEAEYVAVYDWGENAQAINTNYGVLYQIVFGALHVLENHPAFEQAIDGLNKLQTVYDKALKQEADHAKAFAKAHEKEDIIYTMASGANYGVAYSYSICILMEMQWIHSHAIHAGEYFHGPFEIIDESVPFIILLGLDETRPLEERALSFSKRYGKKLTVLDAAAYDFSGIDDSVKGYLAPLVLNRVLRSYADALAEARNHPLSQRRYMWKVEY</sequence>
<organism evidence="3 4">
    <name type="scientific">Bacillus amyloliquefaciens (strain Y2)</name>
    <name type="common">Bacillus amyloliquefaciens subsp. plantarum (strain B9601-Y2)</name>
    <dbReference type="NCBI Taxonomy" id="1155777"/>
    <lineage>
        <taxon>Bacteria</taxon>
        <taxon>Bacillati</taxon>
        <taxon>Bacillota</taxon>
        <taxon>Bacilli</taxon>
        <taxon>Bacillales</taxon>
        <taxon>Bacillaceae</taxon>
        <taxon>Bacillus</taxon>
        <taxon>Bacillus amyloliquefaciens group</taxon>
    </lineage>
</organism>
<dbReference type="PANTHER" id="PTHR10937">
    <property type="entry name" value="GLUCOSAMINE--FRUCTOSE-6-PHOSPHATE AMINOTRANSFERASE, ISOMERIZING"/>
    <property type="match status" value="1"/>
</dbReference>
<dbReference type="Proteomes" id="UP000002878">
    <property type="component" value="Chromosome"/>
</dbReference>
<dbReference type="InterPro" id="IPR046348">
    <property type="entry name" value="SIS_dom_sf"/>
</dbReference>
<comment type="function">
    <text evidence="1">Catalyzes the conversion of a range of fructosamine 6-phosphates to glucose 6-phosphate and a free amino acid.</text>
</comment>
<dbReference type="InterPro" id="IPR024713">
    <property type="entry name" value="Fructosamine_deglycase_FrlB"/>
</dbReference>
<keyword evidence="1" id="KW-0119">Carbohydrate metabolism</keyword>
<evidence type="ECO:0000256" key="1">
    <source>
        <dbReference type="PIRNR" id="PIRNR009290"/>
    </source>
</evidence>
<dbReference type="GO" id="GO:0006002">
    <property type="term" value="P:fructose 6-phosphate metabolic process"/>
    <property type="evidence" value="ECO:0007669"/>
    <property type="project" value="TreeGrafter"/>
</dbReference>
<dbReference type="AlphaFoldDB" id="I2C9V2"/>
<dbReference type="GO" id="GO:0006047">
    <property type="term" value="P:UDP-N-acetylglucosamine metabolic process"/>
    <property type="evidence" value="ECO:0007669"/>
    <property type="project" value="TreeGrafter"/>
</dbReference>
<protein>
    <recommendedName>
        <fullName evidence="1">Fructosamine deglycase</fullName>
        <ecNumber evidence="1">3.5.-.-</ecNumber>
    </recommendedName>
</protein>
<evidence type="ECO:0000259" key="2">
    <source>
        <dbReference type="PROSITE" id="PS51464"/>
    </source>
</evidence>
<dbReference type="Gene3D" id="3.40.50.10490">
    <property type="entry name" value="Glucose-6-phosphate isomerase like protein, domain 1"/>
    <property type="match status" value="1"/>
</dbReference>
<dbReference type="Gene3D" id="1.10.10.2240">
    <property type="match status" value="1"/>
</dbReference>
<dbReference type="HOGENOM" id="CLU_012520_3_0_9"/>
<dbReference type="Gene3D" id="3.40.50.12570">
    <property type="match status" value="1"/>
</dbReference>
<dbReference type="InterPro" id="IPR035488">
    <property type="entry name" value="FrlB_SIS"/>
</dbReference>
<dbReference type="InterPro" id="IPR001347">
    <property type="entry name" value="SIS_dom"/>
</dbReference>
<dbReference type="GO" id="GO:0016787">
    <property type="term" value="F:hydrolase activity"/>
    <property type="evidence" value="ECO:0007669"/>
    <property type="project" value="UniProtKB-KW"/>
</dbReference>
<feature type="domain" description="SIS" evidence="2">
    <location>
        <begin position="18"/>
        <end position="156"/>
    </location>
</feature>
<dbReference type="KEGG" id="bqy:MUS_3555"/>
<name>I2C9V2_BACAY</name>
<dbReference type="EMBL" id="CP003332">
    <property type="protein sequence ID" value="AFJ63426.1"/>
    <property type="molecule type" value="Genomic_DNA"/>
</dbReference>
<dbReference type="PROSITE" id="PS51464">
    <property type="entry name" value="SIS"/>
    <property type="match status" value="1"/>
</dbReference>
<dbReference type="PATRIC" id="fig|1126211.3.peg.3383"/>
<accession>I2C9V2</accession>
<evidence type="ECO:0000313" key="4">
    <source>
        <dbReference type="Proteomes" id="UP000002878"/>
    </source>
</evidence>
<comment type="subunit">
    <text evidence="1">Homooctamer.</text>
</comment>